<dbReference type="PROSITE" id="PS00778">
    <property type="entry name" value="HIS_ACID_PHOSPHAT_2"/>
    <property type="match status" value="1"/>
</dbReference>
<accession>A0AAV9X3Q1</accession>
<dbReference type="InterPro" id="IPR029033">
    <property type="entry name" value="His_PPase_superfam"/>
</dbReference>
<evidence type="ECO:0000256" key="3">
    <source>
        <dbReference type="ARBA" id="ARBA00022801"/>
    </source>
</evidence>
<evidence type="ECO:0000313" key="5">
    <source>
        <dbReference type="EMBL" id="KAK6532152.1"/>
    </source>
</evidence>
<dbReference type="PANTHER" id="PTHR20963">
    <property type="entry name" value="MULTIPLE INOSITOL POLYPHOSPHATE PHOSPHATASE-RELATED"/>
    <property type="match status" value="1"/>
</dbReference>
<keyword evidence="4" id="KW-0472">Membrane</keyword>
<dbReference type="CDD" id="cd07061">
    <property type="entry name" value="HP_HAP_like"/>
    <property type="match status" value="1"/>
</dbReference>
<evidence type="ECO:0000256" key="4">
    <source>
        <dbReference type="SAM" id="Phobius"/>
    </source>
</evidence>
<sequence>MFDHSDSVANFRLGKLRSRWYKSAFLLVVLFLVFINWRRSCVPSYSYTDRSNRVRYENPDCVSLVVFTANMFVWGLITPMVLLTEVVTGRAISKKRACDSVTDGYHCHEDISRSWGPYTPYFSVHSERSPEIDSECKVTFAQILSRHGARFPTAGANRGIIATIDKIQSQATSYSKKTSFIKSFNYTLRADDLTQFGATEMYNSGIKFYLRYKSLAKSDNPFVRSSSQQRVIDSGSYFVKGFSDEKTKNTGHPAPSFPPPVIIYEGDGFNNTLDHGTCKEFEEGKYSSLRDLVQTKFASVFTAPIVTRFEKDIPGANLTGADIVNIMSLCPFYAISEPTGDPLSKFCDLFSDQEFMGYNYYQTLGKYYGYGPGNPLGPAQGIGYVNELIARLTDSPVNDSTSTNTTLDGNPATFPLGKRLYADFSHDNTMASIFSALNLFDGLRDLSTSRIESTDKFNAASLVPFASRMYVEKLDCKGEKKELVRVIINDRVMDLKGCHHQKFGACKLGDFVESLLWARNGGNWADCGWP</sequence>
<name>A0AAV9X3Q1_9PEZI</name>
<feature type="transmembrane region" description="Helical" evidence="4">
    <location>
        <begin position="58"/>
        <end position="77"/>
    </location>
</feature>
<keyword evidence="4" id="KW-0812">Transmembrane</keyword>
<gene>
    <name evidence="5" type="ORF">TWF694_003312</name>
</gene>
<dbReference type="GO" id="GO:0016158">
    <property type="term" value="F:inositol hexakisphosphate 3-phosphatase activity"/>
    <property type="evidence" value="ECO:0007669"/>
    <property type="project" value="UniProtKB-EC"/>
</dbReference>
<keyword evidence="3" id="KW-0378">Hydrolase</keyword>
<dbReference type="PANTHER" id="PTHR20963:SF24">
    <property type="entry name" value="3-PHYTASE B"/>
    <property type="match status" value="1"/>
</dbReference>
<dbReference type="InterPro" id="IPR000560">
    <property type="entry name" value="His_Pase_clade-2"/>
</dbReference>
<keyword evidence="6" id="KW-1185">Reference proteome</keyword>
<evidence type="ECO:0000313" key="6">
    <source>
        <dbReference type="Proteomes" id="UP001365542"/>
    </source>
</evidence>
<dbReference type="EMBL" id="JAVHJO010000012">
    <property type="protein sequence ID" value="KAK6532152.1"/>
    <property type="molecule type" value="Genomic_DNA"/>
</dbReference>
<reference evidence="5 6" key="1">
    <citation type="submission" date="2019-10" db="EMBL/GenBank/DDBJ databases">
        <authorList>
            <person name="Palmer J.M."/>
        </authorList>
    </citation>
    <scope>NUCLEOTIDE SEQUENCE [LARGE SCALE GENOMIC DNA]</scope>
    <source>
        <strain evidence="5 6">TWF694</strain>
    </source>
</reference>
<dbReference type="EC" id="3.1.3.8" evidence="2"/>
<protein>
    <recommendedName>
        <fullName evidence="2">3-phytase</fullName>
        <ecNumber evidence="2">3.1.3.8</ecNumber>
    </recommendedName>
</protein>
<dbReference type="Gene3D" id="3.40.50.1240">
    <property type="entry name" value="Phosphoglycerate mutase-like"/>
    <property type="match status" value="1"/>
</dbReference>
<feature type="transmembrane region" description="Helical" evidence="4">
    <location>
        <begin position="20"/>
        <end position="37"/>
    </location>
</feature>
<dbReference type="SUPFAM" id="SSF53254">
    <property type="entry name" value="Phosphoglycerate mutase-like"/>
    <property type="match status" value="1"/>
</dbReference>
<dbReference type="Pfam" id="PF00328">
    <property type="entry name" value="His_Phos_2"/>
    <property type="match status" value="1"/>
</dbReference>
<evidence type="ECO:0000256" key="2">
    <source>
        <dbReference type="ARBA" id="ARBA00012632"/>
    </source>
</evidence>
<dbReference type="GO" id="GO:0003993">
    <property type="term" value="F:acid phosphatase activity"/>
    <property type="evidence" value="ECO:0007669"/>
    <property type="project" value="TreeGrafter"/>
</dbReference>
<dbReference type="InterPro" id="IPR033379">
    <property type="entry name" value="Acid_Pase_AS"/>
</dbReference>
<dbReference type="AlphaFoldDB" id="A0AAV9X3Q1"/>
<dbReference type="Proteomes" id="UP001365542">
    <property type="component" value="Unassembled WGS sequence"/>
</dbReference>
<comment type="caution">
    <text evidence="5">The sequence shown here is derived from an EMBL/GenBank/DDBJ whole genome shotgun (WGS) entry which is preliminary data.</text>
</comment>
<evidence type="ECO:0000256" key="1">
    <source>
        <dbReference type="ARBA" id="ARBA00005375"/>
    </source>
</evidence>
<organism evidence="5 6">
    <name type="scientific">Orbilia ellipsospora</name>
    <dbReference type="NCBI Taxonomy" id="2528407"/>
    <lineage>
        <taxon>Eukaryota</taxon>
        <taxon>Fungi</taxon>
        <taxon>Dikarya</taxon>
        <taxon>Ascomycota</taxon>
        <taxon>Pezizomycotina</taxon>
        <taxon>Orbiliomycetes</taxon>
        <taxon>Orbiliales</taxon>
        <taxon>Orbiliaceae</taxon>
        <taxon>Orbilia</taxon>
    </lineage>
</organism>
<comment type="similarity">
    <text evidence="1">Belongs to the histidine acid phosphatase family.</text>
</comment>
<dbReference type="PROSITE" id="PS00616">
    <property type="entry name" value="HIS_ACID_PHOSPHAT_1"/>
    <property type="match status" value="1"/>
</dbReference>
<proteinExistence type="inferred from homology"/>
<keyword evidence="4" id="KW-1133">Transmembrane helix</keyword>